<sequence>MLKQRFAARFFGVLAALTLLFGASPAVAAQQDAVVLADHYAVWRNQGLPNMCMANHHPTVFMHYGPSSGSGFCGQYDDQFWIRYSDLGMIQNKFSNGCLATHGGAVFTSDCNSGYRDQRWAPYPPDPGLLENRQYPGNCLAAHANGNVFISPCNSNYNDQRWIRG</sequence>
<evidence type="ECO:0000259" key="2">
    <source>
        <dbReference type="Pfam" id="PF00652"/>
    </source>
</evidence>
<feature type="signal peptide" evidence="1">
    <location>
        <begin position="1"/>
        <end position="28"/>
    </location>
</feature>
<feature type="domain" description="Ricin B lectin" evidence="2">
    <location>
        <begin position="73"/>
        <end position="162"/>
    </location>
</feature>
<keyword evidence="3" id="KW-0430">Lectin</keyword>
<feature type="chain" id="PRO_5011520291" evidence="1">
    <location>
        <begin position="29"/>
        <end position="165"/>
    </location>
</feature>
<evidence type="ECO:0000313" key="3">
    <source>
        <dbReference type="EMBL" id="SER81993.1"/>
    </source>
</evidence>
<dbReference type="GO" id="GO:0030246">
    <property type="term" value="F:carbohydrate binding"/>
    <property type="evidence" value="ECO:0007669"/>
    <property type="project" value="UniProtKB-KW"/>
</dbReference>
<protein>
    <submittedName>
        <fullName evidence="3">Ricin-type beta-trefoil lectin domain-containing protein</fullName>
    </submittedName>
</protein>
<evidence type="ECO:0000313" key="4">
    <source>
        <dbReference type="Proteomes" id="UP000199503"/>
    </source>
</evidence>
<dbReference type="InterPro" id="IPR035992">
    <property type="entry name" value="Ricin_B-like_lectins"/>
</dbReference>
<accession>A0A1H9SC92</accession>
<dbReference type="Pfam" id="PF00652">
    <property type="entry name" value="Ricin_B_lectin"/>
    <property type="match status" value="1"/>
</dbReference>
<dbReference type="Gene3D" id="2.80.10.50">
    <property type="match status" value="1"/>
</dbReference>
<reference evidence="4" key="1">
    <citation type="submission" date="2016-10" db="EMBL/GenBank/DDBJ databases">
        <authorList>
            <person name="Varghese N."/>
            <person name="Submissions S."/>
        </authorList>
    </citation>
    <scope>NUCLEOTIDE SEQUENCE [LARGE SCALE GENOMIC DNA]</scope>
    <source>
        <strain evidence="4">DSM 44437</strain>
    </source>
</reference>
<name>A0A1H9SC92_9PSEU</name>
<dbReference type="InterPro" id="IPR000772">
    <property type="entry name" value="Ricin_B_lectin"/>
</dbReference>
<gene>
    <name evidence="3" type="ORF">SAMN04488000_11274</name>
</gene>
<organism evidence="3 4">
    <name type="scientific">Lentzea albida</name>
    <dbReference type="NCBI Taxonomy" id="65499"/>
    <lineage>
        <taxon>Bacteria</taxon>
        <taxon>Bacillati</taxon>
        <taxon>Actinomycetota</taxon>
        <taxon>Actinomycetes</taxon>
        <taxon>Pseudonocardiales</taxon>
        <taxon>Pseudonocardiaceae</taxon>
        <taxon>Lentzea</taxon>
    </lineage>
</organism>
<dbReference type="Proteomes" id="UP000199503">
    <property type="component" value="Unassembled WGS sequence"/>
</dbReference>
<keyword evidence="1" id="KW-0732">Signal</keyword>
<proteinExistence type="predicted"/>
<evidence type="ECO:0000256" key="1">
    <source>
        <dbReference type="SAM" id="SignalP"/>
    </source>
</evidence>
<dbReference type="AlphaFoldDB" id="A0A1H9SC92"/>
<dbReference type="RefSeq" id="WP_177229947.1">
    <property type="nucleotide sequence ID" value="NZ_FOFV01000012.1"/>
</dbReference>
<keyword evidence="4" id="KW-1185">Reference proteome</keyword>
<dbReference type="EMBL" id="FOFV01000012">
    <property type="protein sequence ID" value="SER81993.1"/>
    <property type="molecule type" value="Genomic_DNA"/>
</dbReference>
<dbReference type="SUPFAM" id="SSF50370">
    <property type="entry name" value="Ricin B-like lectins"/>
    <property type="match status" value="1"/>
</dbReference>
<dbReference type="PROSITE" id="PS50231">
    <property type="entry name" value="RICIN_B_LECTIN"/>
    <property type="match status" value="1"/>
</dbReference>